<organism evidence="3 4">
    <name type="scientific">Aquilegia coerulea</name>
    <name type="common">Rocky mountain columbine</name>
    <dbReference type="NCBI Taxonomy" id="218851"/>
    <lineage>
        <taxon>Eukaryota</taxon>
        <taxon>Viridiplantae</taxon>
        <taxon>Streptophyta</taxon>
        <taxon>Embryophyta</taxon>
        <taxon>Tracheophyta</taxon>
        <taxon>Spermatophyta</taxon>
        <taxon>Magnoliopsida</taxon>
        <taxon>Ranunculales</taxon>
        <taxon>Ranunculaceae</taxon>
        <taxon>Thalictroideae</taxon>
        <taxon>Aquilegia</taxon>
    </lineage>
</organism>
<dbReference type="SUPFAM" id="SSF48403">
    <property type="entry name" value="Ankyrin repeat"/>
    <property type="match status" value="1"/>
</dbReference>
<feature type="transmembrane region" description="Helical" evidence="1">
    <location>
        <begin position="492"/>
        <end position="517"/>
    </location>
</feature>
<dbReference type="InterPro" id="IPR036770">
    <property type="entry name" value="Ankyrin_rpt-contain_sf"/>
</dbReference>
<evidence type="ECO:0000256" key="1">
    <source>
        <dbReference type="SAM" id="Phobius"/>
    </source>
</evidence>
<evidence type="ECO:0000313" key="4">
    <source>
        <dbReference type="Proteomes" id="UP000230069"/>
    </source>
</evidence>
<dbReference type="OrthoDB" id="1925304at2759"/>
<dbReference type="GO" id="GO:0016020">
    <property type="term" value="C:membrane"/>
    <property type="evidence" value="ECO:0007669"/>
    <property type="project" value="TreeGrafter"/>
</dbReference>
<evidence type="ECO:0000313" key="3">
    <source>
        <dbReference type="EMBL" id="PIA36687.1"/>
    </source>
</evidence>
<keyword evidence="1" id="KW-0812">Transmembrane</keyword>
<keyword evidence="1" id="KW-1133">Transmembrane helix</keyword>
<dbReference type="STRING" id="218851.A0A2G5D0H0"/>
<dbReference type="InterPro" id="IPR026961">
    <property type="entry name" value="PGG_dom"/>
</dbReference>
<keyword evidence="1" id="KW-0472">Membrane</keyword>
<dbReference type="Gene3D" id="1.25.40.20">
    <property type="entry name" value="Ankyrin repeat-containing domain"/>
    <property type="match status" value="1"/>
</dbReference>
<name>A0A2G5D0H0_AQUCA</name>
<gene>
    <name evidence="3" type="ORF">AQUCO_03300118v1</name>
</gene>
<dbReference type="EMBL" id="KZ305050">
    <property type="protein sequence ID" value="PIA36687.1"/>
    <property type="molecule type" value="Genomic_DNA"/>
</dbReference>
<evidence type="ECO:0000259" key="2">
    <source>
        <dbReference type="Pfam" id="PF13962"/>
    </source>
</evidence>
<dbReference type="InterPro" id="IPR002110">
    <property type="entry name" value="Ankyrin_rpt"/>
</dbReference>
<keyword evidence="4" id="KW-1185">Reference proteome</keyword>
<dbReference type="PANTHER" id="PTHR24177:SF365">
    <property type="entry name" value="ANKYRIN REPEAT-CONTAINING PROTEIN NPR4-LIKE ISOFORM X1"/>
    <property type="match status" value="1"/>
</dbReference>
<dbReference type="AlphaFoldDB" id="A0A2G5D0H0"/>
<dbReference type="Pfam" id="PF12796">
    <property type="entry name" value="Ank_2"/>
    <property type="match status" value="1"/>
</dbReference>
<feature type="transmembrane region" description="Helical" evidence="1">
    <location>
        <begin position="412"/>
        <end position="429"/>
    </location>
</feature>
<dbReference type="PANTHER" id="PTHR24177">
    <property type="entry name" value="CASKIN"/>
    <property type="match status" value="1"/>
</dbReference>
<protein>
    <recommendedName>
        <fullName evidence="2">PGG domain-containing protein</fullName>
    </recommendedName>
</protein>
<dbReference type="InParanoid" id="A0A2G5D0H0"/>
<dbReference type="Pfam" id="PF13962">
    <property type="entry name" value="PGG"/>
    <property type="match status" value="1"/>
</dbReference>
<feature type="transmembrane region" description="Helical" evidence="1">
    <location>
        <begin position="523"/>
        <end position="543"/>
    </location>
</feature>
<reference evidence="3 4" key="1">
    <citation type="submission" date="2017-09" db="EMBL/GenBank/DDBJ databases">
        <title>WGS assembly of Aquilegia coerulea Goldsmith.</title>
        <authorList>
            <person name="Hodges S."/>
            <person name="Kramer E."/>
            <person name="Nordborg M."/>
            <person name="Tomkins J."/>
            <person name="Borevitz J."/>
            <person name="Derieg N."/>
            <person name="Yan J."/>
            <person name="Mihaltcheva S."/>
            <person name="Hayes R.D."/>
            <person name="Rokhsar D."/>
        </authorList>
    </citation>
    <scope>NUCLEOTIDE SEQUENCE [LARGE SCALE GENOMIC DNA]</scope>
    <source>
        <strain evidence="4">cv. Goldsmith</strain>
    </source>
</reference>
<proteinExistence type="predicted"/>
<sequence length="571" mass="64277">MVYLETACHSNHKPSDEDYTWAVPFINAMHTGDWESFKGLLDLHPGSQTRFIDGNHLTFLHFAIVTGIDDFAKKLVELMSPGELQLTDRLRNTALVYVAESGTVETAEAILVKNSELLCIRDVFGLLPVVKASIHGNKDVVRYLYEKTPKDELNGQNGASFVSHLMLLDMYDLVLDLLQFYPALAIVVDDVGRNPLTTLATRPSAFPSGHRLGFWERTIVACFGIKLHDMKATHAEVFEVLKIISTQVSLLSRENLVRAKAYTAVTNASQFGIVEFVGELMKCNPYLQFGSDENLRGIFGLSIMHRQEKVFNLVHAMKNSRTSIDNSRDRFNNNLLHQAAFLMPYSQTYRISGVALQMQRELQWFKEVEKIVPHKYSKELNLNNETPQALFTKNHKDMLKEGEIWMKETSQACMVVATLIATVVFAAAFTVPGGNNSDTGAPVFIRSELFMVFIITDTISLFSSCSSMLMFLAILTSRYAEEDFLHSLPRKLILGLTTLFFSIATMMAAFCASLFIVLHERSAWLPILCTLLACVPVSLFAMLQFPLLVDMVYSTYGPSTFYKKNKGSQYH</sequence>
<feature type="domain" description="PGG" evidence="2">
    <location>
        <begin position="405"/>
        <end position="517"/>
    </location>
</feature>
<dbReference type="Proteomes" id="UP000230069">
    <property type="component" value="Unassembled WGS sequence"/>
</dbReference>
<dbReference type="FunCoup" id="A0A2G5D0H0">
    <property type="interactions" value="116"/>
</dbReference>
<accession>A0A2G5D0H0</accession>
<feature type="transmembrane region" description="Helical" evidence="1">
    <location>
        <begin position="449"/>
        <end position="472"/>
    </location>
</feature>